<keyword evidence="2" id="KW-0547">Nucleotide-binding</keyword>
<feature type="region of interest" description="Disordered" evidence="1">
    <location>
        <begin position="39"/>
        <end position="58"/>
    </location>
</feature>
<name>X6NR23_RETFI</name>
<evidence type="ECO:0000256" key="1">
    <source>
        <dbReference type="SAM" id="MobiDB-lite"/>
    </source>
</evidence>
<organism evidence="2 3">
    <name type="scientific">Reticulomyxa filosa</name>
    <dbReference type="NCBI Taxonomy" id="46433"/>
    <lineage>
        <taxon>Eukaryota</taxon>
        <taxon>Sar</taxon>
        <taxon>Rhizaria</taxon>
        <taxon>Retaria</taxon>
        <taxon>Foraminifera</taxon>
        <taxon>Monothalamids</taxon>
        <taxon>Reticulomyxidae</taxon>
        <taxon>Reticulomyxa</taxon>
    </lineage>
</organism>
<comment type="caution">
    <text evidence="2">The sequence shown here is derived from an EMBL/GenBank/DDBJ whole genome shotgun (WGS) entry which is preliminary data.</text>
</comment>
<proteinExistence type="predicted"/>
<protein>
    <submittedName>
        <fullName evidence="2">ATP-binding cassette transporter subfamily A-like protein</fullName>
    </submittedName>
</protein>
<dbReference type="GO" id="GO:0005524">
    <property type="term" value="F:ATP binding"/>
    <property type="evidence" value="ECO:0007669"/>
    <property type="project" value="UniProtKB-KW"/>
</dbReference>
<keyword evidence="2" id="KW-0067">ATP-binding</keyword>
<dbReference type="Proteomes" id="UP000023152">
    <property type="component" value="Unassembled WGS sequence"/>
</dbReference>
<dbReference type="OrthoDB" id="5860140at2759"/>
<reference evidence="2 3" key="1">
    <citation type="journal article" date="2013" name="Curr. Biol.">
        <title>The Genome of the Foraminiferan Reticulomyxa filosa.</title>
        <authorList>
            <person name="Glockner G."/>
            <person name="Hulsmann N."/>
            <person name="Schleicher M."/>
            <person name="Noegel A.A."/>
            <person name="Eichinger L."/>
            <person name="Gallinger C."/>
            <person name="Pawlowski J."/>
            <person name="Sierra R."/>
            <person name="Euteneuer U."/>
            <person name="Pillet L."/>
            <person name="Moustafa A."/>
            <person name="Platzer M."/>
            <person name="Groth M."/>
            <person name="Szafranski K."/>
            <person name="Schliwa M."/>
        </authorList>
    </citation>
    <scope>NUCLEOTIDE SEQUENCE [LARGE SCALE GENOMIC DNA]</scope>
</reference>
<dbReference type="AlphaFoldDB" id="X6NR23"/>
<evidence type="ECO:0000313" key="2">
    <source>
        <dbReference type="EMBL" id="ETO28441.1"/>
    </source>
</evidence>
<evidence type="ECO:0000313" key="3">
    <source>
        <dbReference type="Proteomes" id="UP000023152"/>
    </source>
</evidence>
<gene>
    <name evidence="2" type="ORF">RFI_08693</name>
</gene>
<dbReference type="EMBL" id="ASPP01006675">
    <property type="protein sequence ID" value="ETO28441.1"/>
    <property type="molecule type" value="Genomic_DNA"/>
</dbReference>
<keyword evidence="3" id="KW-1185">Reference proteome</keyword>
<accession>X6NR23</accession>
<sequence length="186" mass="21501">MFRAMDKIKTDLAIDNYGISVTTLEEVFMRVGHDEEVILDDDEKDEAKKRDSNVTTNAKTTQIELVQQGSDGMTTNTNETANVDTNKESAEGNEDGNIEGSKHDLAEAHLQVVRKYSSNNLISTSEDDVRESENWKKMMDEIRARSQKNLFWQHVKAVLLKKFHFTKRDNRVLFFFFFSLLFLQIQ</sequence>